<dbReference type="SUPFAM" id="SSF56784">
    <property type="entry name" value="HAD-like"/>
    <property type="match status" value="1"/>
</dbReference>
<reference evidence="1 2" key="1">
    <citation type="submission" date="2016-12" db="EMBL/GenBank/DDBJ databases">
        <title>The whole genome sequencing and assembly of Bacillus cohnii DSM 6307T strain.</title>
        <authorList>
            <person name="Lee Y.-J."/>
            <person name="Yi H."/>
            <person name="Bahn Y.-S."/>
            <person name="Kim J.F."/>
            <person name="Lee D.-W."/>
        </authorList>
    </citation>
    <scope>NUCLEOTIDE SEQUENCE [LARGE SCALE GENOMIC DNA]</scope>
    <source>
        <strain evidence="1 2">DSM 6307</strain>
    </source>
</reference>
<dbReference type="GO" id="GO:0000287">
    <property type="term" value="F:magnesium ion binding"/>
    <property type="evidence" value="ECO:0007669"/>
    <property type="project" value="TreeGrafter"/>
</dbReference>
<evidence type="ECO:0000313" key="1">
    <source>
        <dbReference type="EMBL" id="AST93889.1"/>
    </source>
</evidence>
<accession>A0A223KWR4</accession>
<dbReference type="GO" id="GO:0016791">
    <property type="term" value="F:phosphatase activity"/>
    <property type="evidence" value="ECO:0007669"/>
    <property type="project" value="TreeGrafter"/>
</dbReference>
<dbReference type="InterPro" id="IPR023214">
    <property type="entry name" value="HAD_sf"/>
</dbReference>
<dbReference type="STRING" id="1314751.GCA_001591425_01240"/>
<dbReference type="NCBIfam" id="TIGR01484">
    <property type="entry name" value="HAD-SF-IIB"/>
    <property type="match status" value="1"/>
</dbReference>
<dbReference type="CDD" id="cd07516">
    <property type="entry name" value="HAD_Pase"/>
    <property type="match status" value="1"/>
</dbReference>
<dbReference type="PANTHER" id="PTHR10000">
    <property type="entry name" value="PHOSPHOSERINE PHOSPHATASE"/>
    <property type="match status" value="1"/>
</dbReference>
<dbReference type="AlphaFoldDB" id="A0A223KWR4"/>
<name>A0A223KWR4_9BACI</name>
<dbReference type="Proteomes" id="UP000215224">
    <property type="component" value="Chromosome"/>
</dbReference>
<dbReference type="NCBIfam" id="TIGR00099">
    <property type="entry name" value="Cof-subfamily"/>
    <property type="match status" value="1"/>
</dbReference>
<dbReference type="InterPro" id="IPR000150">
    <property type="entry name" value="Cof"/>
</dbReference>
<protein>
    <submittedName>
        <fullName evidence="1">Hydrolase</fullName>
    </submittedName>
</protein>
<gene>
    <name evidence="1" type="ORF">BC6307_22725</name>
</gene>
<evidence type="ECO:0000313" key="2">
    <source>
        <dbReference type="Proteomes" id="UP000215224"/>
    </source>
</evidence>
<proteinExistence type="predicted"/>
<dbReference type="EMBL" id="CP018866">
    <property type="protein sequence ID" value="AST93889.1"/>
    <property type="molecule type" value="Genomic_DNA"/>
</dbReference>
<keyword evidence="2" id="KW-1185">Reference proteome</keyword>
<dbReference type="PANTHER" id="PTHR10000:SF8">
    <property type="entry name" value="HAD SUPERFAMILY HYDROLASE-LIKE, TYPE 3"/>
    <property type="match status" value="1"/>
</dbReference>
<dbReference type="Gene3D" id="3.40.50.1000">
    <property type="entry name" value="HAD superfamily/HAD-like"/>
    <property type="match status" value="1"/>
</dbReference>
<keyword evidence="1" id="KW-0378">Hydrolase</keyword>
<dbReference type="Gene3D" id="3.30.1240.10">
    <property type="match status" value="1"/>
</dbReference>
<sequence length="274" mass="30587">MKCISIDLDGTLLNSKHEISEENLQTLHDLKKQGHYVILNTGRALADVIKIQAVQQLELPIFSINGSMLYSKSGELLYEANVPISTYKEIFSRLKDLEIGILVYTNYGGFPATLPPLQEKSKEELTTLFQQYDYDQILTKNDIKIYKIMALVYDGQLEKLEDVKKALGNTLDIFMAASLPNNLELTSSEANKGKAILRYQKLMNLHFEEIIAIGDGGNDLGQFEVATTSVAMGNAPAYIQNIADVVTKTNDEDGFSYAMRHQLKLIPTSETANI</sequence>
<dbReference type="InterPro" id="IPR006379">
    <property type="entry name" value="HAD-SF_hydro_IIB"/>
</dbReference>
<dbReference type="SFLD" id="SFLDG01140">
    <property type="entry name" value="C2.B:_Phosphomannomutase_and_P"/>
    <property type="match status" value="1"/>
</dbReference>
<organism evidence="1 2">
    <name type="scientific">Sutcliffiella cohnii</name>
    <dbReference type="NCBI Taxonomy" id="33932"/>
    <lineage>
        <taxon>Bacteria</taxon>
        <taxon>Bacillati</taxon>
        <taxon>Bacillota</taxon>
        <taxon>Bacilli</taxon>
        <taxon>Bacillales</taxon>
        <taxon>Bacillaceae</taxon>
        <taxon>Sutcliffiella</taxon>
    </lineage>
</organism>
<dbReference type="KEGG" id="bcoh:BC6307_22725"/>
<dbReference type="SFLD" id="SFLDS00003">
    <property type="entry name" value="Haloacid_Dehalogenase"/>
    <property type="match status" value="1"/>
</dbReference>
<dbReference type="InterPro" id="IPR036412">
    <property type="entry name" value="HAD-like_sf"/>
</dbReference>
<dbReference type="PROSITE" id="PS01229">
    <property type="entry name" value="COF_2"/>
    <property type="match status" value="1"/>
</dbReference>
<dbReference type="Pfam" id="PF08282">
    <property type="entry name" value="Hydrolase_3"/>
    <property type="match status" value="1"/>
</dbReference>
<dbReference type="GO" id="GO:0005829">
    <property type="term" value="C:cytosol"/>
    <property type="evidence" value="ECO:0007669"/>
    <property type="project" value="TreeGrafter"/>
</dbReference>